<feature type="compositionally biased region" description="Gly residues" evidence="14">
    <location>
        <begin position="437"/>
        <end position="450"/>
    </location>
</feature>
<dbReference type="Pfam" id="PF08275">
    <property type="entry name" value="DNAG_N"/>
    <property type="match status" value="1"/>
</dbReference>
<dbReference type="SUPFAM" id="SSF56731">
    <property type="entry name" value="DNA primase core"/>
    <property type="match status" value="1"/>
</dbReference>
<evidence type="ECO:0000256" key="7">
    <source>
        <dbReference type="ARBA" id="ARBA00022771"/>
    </source>
</evidence>
<dbReference type="PANTHER" id="PTHR30313">
    <property type="entry name" value="DNA PRIMASE"/>
    <property type="match status" value="1"/>
</dbReference>
<evidence type="ECO:0000259" key="15">
    <source>
        <dbReference type="PROSITE" id="PS50880"/>
    </source>
</evidence>
<keyword evidence="7" id="KW-0863">Zinc-finger</keyword>
<dbReference type="Pfam" id="PF01807">
    <property type="entry name" value="Zn_ribbon_DnaG"/>
    <property type="match status" value="1"/>
</dbReference>
<organism evidence="16 17">
    <name type="scientific">Phreatobacter oligotrophus</name>
    <dbReference type="NCBI Taxonomy" id="1122261"/>
    <lineage>
        <taxon>Bacteria</taxon>
        <taxon>Pseudomonadati</taxon>
        <taxon>Pseudomonadota</taxon>
        <taxon>Alphaproteobacteria</taxon>
        <taxon>Hyphomicrobiales</taxon>
        <taxon>Phreatobacteraceae</taxon>
        <taxon>Phreatobacter</taxon>
    </lineage>
</organism>
<accession>A0A2T4Z117</accession>
<dbReference type="HAMAP" id="MF_00974">
    <property type="entry name" value="DNA_primase_DnaG"/>
    <property type="match status" value="1"/>
</dbReference>
<dbReference type="InterPro" id="IPR006295">
    <property type="entry name" value="DNA_primase_DnaG"/>
</dbReference>
<keyword evidence="9" id="KW-0460">Magnesium</keyword>
<feature type="domain" description="Toprim" evidence="15">
    <location>
        <begin position="257"/>
        <end position="339"/>
    </location>
</feature>
<dbReference type="SMART" id="SM00493">
    <property type="entry name" value="TOPRIM"/>
    <property type="match status" value="1"/>
</dbReference>
<dbReference type="PANTHER" id="PTHR30313:SF2">
    <property type="entry name" value="DNA PRIMASE"/>
    <property type="match status" value="1"/>
</dbReference>
<dbReference type="NCBIfam" id="TIGR01391">
    <property type="entry name" value="dnaG"/>
    <property type="match status" value="1"/>
</dbReference>
<dbReference type="InterPro" id="IPR036977">
    <property type="entry name" value="DNA_primase_Znf_CHC2"/>
</dbReference>
<proteinExistence type="inferred from homology"/>
<keyword evidence="4 12" id="KW-0548">Nucleotidyltransferase</keyword>
<evidence type="ECO:0000313" key="16">
    <source>
        <dbReference type="EMBL" id="PTM53458.1"/>
    </source>
</evidence>
<dbReference type="EC" id="2.7.7.101" evidence="12"/>
<comment type="similarity">
    <text evidence="12 13">Belongs to the DnaG primase family.</text>
</comment>
<evidence type="ECO:0000256" key="13">
    <source>
        <dbReference type="PIRNR" id="PIRNR002811"/>
    </source>
</evidence>
<evidence type="ECO:0000313" key="17">
    <source>
        <dbReference type="Proteomes" id="UP000241808"/>
    </source>
</evidence>
<dbReference type="AlphaFoldDB" id="A0A2T4Z117"/>
<evidence type="ECO:0000256" key="1">
    <source>
        <dbReference type="ARBA" id="ARBA00022478"/>
    </source>
</evidence>
<dbReference type="GO" id="GO:0003677">
    <property type="term" value="F:DNA binding"/>
    <property type="evidence" value="ECO:0007669"/>
    <property type="project" value="UniProtKB-KW"/>
</dbReference>
<dbReference type="Proteomes" id="UP000241808">
    <property type="component" value="Unassembled WGS sequence"/>
</dbReference>
<dbReference type="Pfam" id="PF13662">
    <property type="entry name" value="Toprim_4"/>
    <property type="match status" value="1"/>
</dbReference>
<dbReference type="Gene3D" id="3.90.980.10">
    <property type="entry name" value="DNA primase, catalytic core, N-terminal domain"/>
    <property type="match status" value="1"/>
</dbReference>
<keyword evidence="5 12" id="KW-0235">DNA replication</keyword>
<keyword evidence="8 13" id="KW-0862">Zinc</keyword>
<keyword evidence="2 12" id="KW-0639">Primosome</keyword>
<comment type="caution">
    <text evidence="16">The sequence shown here is derived from an EMBL/GenBank/DDBJ whole genome shotgun (WGS) entry which is preliminary data.</text>
</comment>
<evidence type="ECO:0000256" key="3">
    <source>
        <dbReference type="ARBA" id="ARBA00022679"/>
    </source>
</evidence>
<dbReference type="CDD" id="cd03364">
    <property type="entry name" value="TOPRIM_DnaG_primases"/>
    <property type="match status" value="1"/>
</dbReference>
<dbReference type="InterPro" id="IPR030846">
    <property type="entry name" value="DnaG_bac"/>
</dbReference>
<keyword evidence="17" id="KW-1185">Reference proteome</keyword>
<dbReference type="FunFam" id="3.90.980.10:FF:000001">
    <property type="entry name" value="DNA primase"/>
    <property type="match status" value="1"/>
</dbReference>
<comment type="subunit">
    <text evidence="12">Monomer. Interacts with DnaB.</text>
</comment>
<dbReference type="GO" id="GO:1990077">
    <property type="term" value="C:primosome complex"/>
    <property type="evidence" value="ECO:0007669"/>
    <property type="project" value="UniProtKB-KW"/>
</dbReference>
<dbReference type="PROSITE" id="PS50880">
    <property type="entry name" value="TOPRIM"/>
    <property type="match status" value="1"/>
</dbReference>
<gene>
    <name evidence="12" type="primary">dnaG</name>
    <name evidence="16" type="ORF">C8P69_106112</name>
</gene>
<dbReference type="InterPro" id="IPR050219">
    <property type="entry name" value="DnaG_primase"/>
</dbReference>
<keyword evidence="1 12" id="KW-0240">DNA-directed RNA polymerase</keyword>
<evidence type="ECO:0000256" key="6">
    <source>
        <dbReference type="ARBA" id="ARBA00022723"/>
    </source>
</evidence>
<comment type="caution">
    <text evidence="12">Lacks conserved residue(s) required for the propagation of feature annotation.</text>
</comment>
<dbReference type="Gene3D" id="3.40.1360.10">
    <property type="match status" value="1"/>
</dbReference>
<protein>
    <recommendedName>
        <fullName evidence="12 13">DNA primase</fullName>
        <ecNumber evidence="12">2.7.7.101</ecNumber>
    </recommendedName>
</protein>
<dbReference type="InterPro" id="IPR006171">
    <property type="entry name" value="TOPRIM_dom"/>
</dbReference>
<reference evidence="16 17" key="1">
    <citation type="submission" date="2018-04" db="EMBL/GenBank/DDBJ databases">
        <title>Genomic Encyclopedia of Archaeal and Bacterial Type Strains, Phase II (KMG-II): from individual species to whole genera.</title>
        <authorList>
            <person name="Goeker M."/>
        </authorList>
    </citation>
    <scope>NUCLEOTIDE SEQUENCE [LARGE SCALE GENOMIC DNA]</scope>
    <source>
        <strain evidence="16 17">DSM 25521</strain>
    </source>
</reference>
<dbReference type="InterPro" id="IPR013264">
    <property type="entry name" value="DNAG_N"/>
</dbReference>
<sequence length="643" mass="70112">MRFPPSFLDEIRQRLPVSEVVGRRVKLKKQGREWRGLSPFNAEKTPSFYVNDQKGFYHCFSSGKHGDQFRFLMETEGVSFPEAVERLAADAGLAVPKVSAEEVQRAEKARTLYDVMELAAKYFEAKLQDRVGAKARGYLAGRDLGAPTQLKFRLGYAPGERFGLKEFLGSKGVSVPDMIAAGLLVHGDDIPVPYDRFRDRVMFPITDLRGRVVAFGGRALEKDVPAKYLNSPETDLFHKGSLLYNAHGAREVAHRTNRIIAVEGYVDVIAMVMAGFGETVAPLGTALTEGQLDLLWKMAPEPVLLFDGDKAGRRAAYRAIDIALPLLKPGRSLLFAALPEGQDPDDLIRSSGREAMDAVLAQAQPLAAMLWQRETEAGVFGTPEKRAALEARLGQVVATIGDENVRRHYRDDVFGRLSDLFRPMQRARRQGPPGQPGRQGQGGGGFGGRGFSPYGVPDHRPSPSLAASALVRGPRAALPMREALILTALLNHPWLIDGQEEEIAGLDLRHPQAEALKVALLEIHAQGMEGEPETFGQALIAAGHGPLVDQLRATVSLGAVWGAMPGAAKSDAEVTFGQLMALHRKKQALIKEIRDAERAFGDDPTEANEQWLLDAKRRESELAGTEALVEGFGAQSGRGGRSV</sequence>
<comment type="catalytic activity">
    <reaction evidence="12">
        <text>ssDNA + n NTP = ssDNA/pppN(pN)n-1 hybrid + (n-1) diphosphate.</text>
        <dbReference type="EC" id="2.7.7.101"/>
    </reaction>
</comment>
<dbReference type="EMBL" id="PZZL01000006">
    <property type="protein sequence ID" value="PTM53458.1"/>
    <property type="molecule type" value="Genomic_DNA"/>
</dbReference>
<evidence type="ECO:0000256" key="10">
    <source>
        <dbReference type="ARBA" id="ARBA00023125"/>
    </source>
</evidence>
<dbReference type="InterPro" id="IPR002694">
    <property type="entry name" value="Znf_CHC2"/>
</dbReference>
<comment type="cofactor">
    <cofactor evidence="13">
        <name>Zn(2+)</name>
        <dbReference type="ChEBI" id="CHEBI:29105"/>
    </cofactor>
    <text evidence="13">Binds 1 zinc ion per monomer.</text>
</comment>
<dbReference type="GO" id="GO:0006269">
    <property type="term" value="P:DNA replication, synthesis of primer"/>
    <property type="evidence" value="ECO:0007669"/>
    <property type="project" value="UniProtKB-UniRule"/>
</dbReference>
<evidence type="ECO:0000256" key="9">
    <source>
        <dbReference type="ARBA" id="ARBA00022842"/>
    </source>
</evidence>
<keyword evidence="11 12" id="KW-0804">Transcription</keyword>
<dbReference type="RefSeq" id="WP_108178240.1">
    <property type="nucleotide sequence ID" value="NZ_PZZL01000006.1"/>
</dbReference>
<comment type="function">
    <text evidence="12 13">RNA polymerase that catalyzes the synthesis of short RNA molecules used as primers for DNA polymerase during DNA replication.</text>
</comment>
<dbReference type="OrthoDB" id="9803773at2"/>
<dbReference type="FunFam" id="3.40.1360.10:FF:000002">
    <property type="entry name" value="DNA primase"/>
    <property type="match status" value="1"/>
</dbReference>
<dbReference type="GO" id="GO:0008270">
    <property type="term" value="F:zinc ion binding"/>
    <property type="evidence" value="ECO:0007669"/>
    <property type="project" value="UniProtKB-KW"/>
</dbReference>
<evidence type="ECO:0000256" key="5">
    <source>
        <dbReference type="ARBA" id="ARBA00022705"/>
    </source>
</evidence>
<evidence type="ECO:0000256" key="12">
    <source>
        <dbReference type="HAMAP-Rule" id="MF_00974"/>
    </source>
</evidence>
<dbReference type="InterPro" id="IPR037068">
    <property type="entry name" value="DNA_primase_core_N_sf"/>
</dbReference>
<dbReference type="PIRSF" id="PIRSF002811">
    <property type="entry name" value="DnaG"/>
    <property type="match status" value="1"/>
</dbReference>
<dbReference type="SMART" id="SM00400">
    <property type="entry name" value="ZnF_CHCC"/>
    <property type="match status" value="1"/>
</dbReference>
<name>A0A2T4Z117_9HYPH</name>
<dbReference type="FunFam" id="3.90.580.10:FF:000001">
    <property type="entry name" value="DNA primase"/>
    <property type="match status" value="1"/>
</dbReference>
<dbReference type="InterPro" id="IPR034151">
    <property type="entry name" value="TOPRIM_DnaG_bac"/>
</dbReference>
<keyword evidence="6 13" id="KW-0479">Metal-binding</keyword>
<dbReference type="GO" id="GO:0000428">
    <property type="term" value="C:DNA-directed RNA polymerase complex"/>
    <property type="evidence" value="ECO:0007669"/>
    <property type="project" value="UniProtKB-KW"/>
</dbReference>
<dbReference type="SUPFAM" id="SSF57783">
    <property type="entry name" value="Zinc beta-ribbon"/>
    <property type="match status" value="1"/>
</dbReference>
<dbReference type="GO" id="GO:0003899">
    <property type="term" value="F:DNA-directed RNA polymerase activity"/>
    <property type="evidence" value="ECO:0007669"/>
    <property type="project" value="UniProtKB-UniRule"/>
</dbReference>
<evidence type="ECO:0000256" key="8">
    <source>
        <dbReference type="ARBA" id="ARBA00022833"/>
    </source>
</evidence>
<keyword evidence="3 12" id="KW-0808">Transferase</keyword>
<evidence type="ECO:0000256" key="11">
    <source>
        <dbReference type="ARBA" id="ARBA00023163"/>
    </source>
</evidence>
<evidence type="ECO:0000256" key="14">
    <source>
        <dbReference type="SAM" id="MobiDB-lite"/>
    </source>
</evidence>
<feature type="region of interest" description="Disordered" evidence="14">
    <location>
        <begin position="426"/>
        <end position="459"/>
    </location>
</feature>
<dbReference type="GO" id="GO:0005737">
    <property type="term" value="C:cytoplasm"/>
    <property type="evidence" value="ECO:0007669"/>
    <property type="project" value="TreeGrafter"/>
</dbReference>
<evidence type="ECO:0000256" key="2">
    <source>
        <dbReference type="ARBA" id="ARBA00022515"/>
    </source>
</evidence>
<dbReference type="Gene3D" id="3.90.580.10">
    <property type="entry name" value="Zinc finger, CHC2-type domain"/>
    <property type="match status" value="1"/>
</dbReference>
<evidence type="ECO:0000256" key="4">
    <source>
        <dbReference type="ARBA" id="ARBA00022695"/>
    </source>
</evidence>
<keyword evidence="10 12" id="KW-0238">DNA-binding</keyword>